<protein>
    <submittedName>
        <fullName evidence="1">S1-C subfamily serine protease</fullName>
    </submittedName>
</protein>
<reference evidence="1 2" key="1">
    <citation type="submission" date="2020-08" db="EMBL/GenBank/DDBJ databases">
        <title>Sequencing the genomes of 1000 actinobacteria strains.</title>
        <authorList>
            <person name="Klenk H.-P."/>
        </authorList>
    </citation>
    <scope>NUCLEOTIDE SEQUENCE [LARGE SCALE GENOMIC DNA]</scope>
    <source>
        <strain evidence="1 2">DSM 45507</strain>
    </source>
</reference>
<dbReference type="Proteomes" id="UP000579153">
    <property type="component" value="Unassembled WGS sequence"/>
</dbReference>
<comment type="caution">
    <text evidence="1">The sequence shown here is derived from an EMBL/GenBank/DDBJ whole genome shotgun (WGS) entry which is preliminary data.</text>
</comment>
<organism evidence="1 2">
    <name type="scientific">Nonomuraea jabiensis</name>
    <dbReference type="NCBI Taxonomy" id="882448"/>
    <lineage>
        <taxon>Bacteria</taxon>
        <taxon>Bacillati</taxon>
        <taxon>Actinomycetota</taxon>
        <taxon>Actinomycetes</taxon>
        <taxon>Streptosporangiales</taxon>
        <taxon>Streptosporangiaceae</taxon>
        <taxon>Nonomuraea</taxon>
    </lineage>
</organism>
<dbReference type="RefSeq" id="WP_185076292.1">
    <property type="nucleotide sequence ID" value="NZ_JACHMB010000001.1"/>
</dbReference>
<proteinExistence type="predicted"/>
<sequence>MLAGEVIVPPPEAFGPSLSRVRRSTRVRRLGFNDRALTSPPILVDELDPAGSAARAGLRDGDTVTAYRGAEPSALHSTQSLVLGPEIILDVVRDRRPERIAFTPDEVTVDEYTWEGMPA</sequence>
<dbReference type="AlphaFoldDB" id="A0A7W9LGW5"/>
<evidence type="ECO:0000313" key="1">
    <source>
        <dbReference type="EMBL" id="MBB5783342.1"/>
    </source>
</evidence>
<dbReference type="InterPro" id="IPR036034">
    <property type="entry name" value="PDZ_sf"/>
</dbReference>
<evidence type="ECO:0000313" key="2">
    <source>
        <dbReference type="Proteomes" id="UP000579153"/>
    </source>
</evidence>
<dbReference type="SUPFAM" id="SSF50156">
    <property type="entry name" value="PDZ domain-like"/>
    <property type="match status" value="1"/>
</dbReference>
<dbReference type="GO" id="GO:0008233">
    <property type="term" value="F:peptidase activity"/>
    <property type="evidence" value="ECO:0007669"/>
    <property type="project" value="UniProtKB-KW"/>
</dbReference>
<dbReference type="GO" id="GO:0006508">
    <property type="term" value="P:proteolysis"/>
    <property type="evidence" value="ECO:0007669"/>
    <property type="project" value="UniProtKB-KW"/>
</dbReference>
<keyword evidence="1" id="KW-0378">Hydrolase</keyword>
<gene>
    <name evidence="1" type="ORF">HD596_010098</name>
</gene>
<keyword evidence="2" id="KW-1185">Reference proteome</keyword>
<dbReference type="EMBL" id="JACHMB010000001">
    <property type="protein sequence ID" value="MBB5783342.1"/>
    <property type="molecule type" value="Genomic_DNA"/>
</dbReference>
<dbReference type="Gene3D" id="2.30.42.10">
    <property type="match status" value="1"/>
</dbReference>
<accession>A0A7W9LGW5</accession>
<name>A0A7W9LGW5_9ACTN</name>
<keyword evidence="1" id="KW-0645">Protease</keyword>